<dbReference type="AlphaFoldDB" id="A0AA47N7M7"/>
<dbReference type="Proteomes" id="UP001174136">
    <property type="component" value="Unassembled WGS sequence"/>
</dbReference>
<comment type="caution">
    <text evidence="1">The sequence shown here is derived from an EMBL/GenBank/DDBJ whole genome shotgun (WGS) entry which is preliminary data.</text>
</comment>
<evidence type="ECO:0000313" key="2">
    <source>
        <dbReference type="Proteomes" id="UP001174136"/>
    </source>
</evidence>
<gene>
    <name evidence="1" type="ORF">N1851_003967</name>
</gene>
<name>A0AA47N7M7_MERPO</name>
<dbReference type="EMBL" id="JAOPHQ010000601">
    <property type="protein sequence ID" value="KAK0153938.1"/>
    <property type="molecule type" value="Genomic_DNA"/>
</dbReference>
<organism evidence="1 2">
    <name type="scientific">Merluccius polli</name>
    <name type="common">Benguela hake</name>
    <name type="synonym">Merluccius cadenati</name>
    <dbReference type="NCBI Taxonomy" id="89951"/>
    <lineage>
        <taxon>Eukaryota</taxon>
        <taxon>Metazoa</taxon>
        <taxon>Chordata</taxon>
        <taxon>Craniata</taxon>
        <taxon>Vertebrata</taxon>
        <taxon>Euteleostomi</taxon>
        <taxon>Actinopterygii</taxon>
        <taxon>Neopterygii</taxon>
        <taxon>Teleostei</taxon>
        <taxon>Neoteleostei</taxon>
        <taxon>Acanthomorphata</taxon>
        <taxon>Zeiogadaria</taxon>
        <taxon>Gadariae</taxon>
        <taxon>Gadiformes</taxon>
        <taxon>Gadoidei</taxon>
        <taxon>Merlucciidae</taxon>
        <taxon>Merluccius</taxon>
    </lineage>
</organism>
<protein>
    <submittedName>
        <fullName evidence="1">Uncharacterized protein</fullName>
    </submittedName>
</protein>
<sequence>MAEITTIACLYLLWKRERRRNARRLWVHHINRSRTELGEFHRLLQELRLDDDRFQRYLRSTPAQFDDLLARIGARISRLDTNYRRSISASERLSICLRYLATGDSYRTIAETASVWGLHCLRLLHLMVCHEPSGTVWVEEFMAVPTTEGWRSMCSEV</sequence>
<proteinExistence type="predicted"/>
<accession>A0AA47N7M7</accession>
<reference evidence="1" key="1">
    <citation type="journal article" date="2023" name="Front. Mar. Sci.">
        <title>A new Merluccius polli reference genome to investigate the effects of global change in West African waters.</title>
        <authorList>
            <person name="Mateo J.L."/>
            <person name="Blanco-Fernandez C."/>
            <person name="Garcia-Vazquez E."/>
            <person name="Machado-Schiaffino G."/>
        </authorList>
    </citation>
    <scope>NUCLEOTIDE SEQUENCE</scope>
    <source>
        <strain evidence="1">C29</strain>
        <tissue evidence="1">Fin</tissue>
    </source>
</reference>
<keyword evidence="2" id="KW-1185">Reference proteome</keyword>
<evidence type="ECO:0000313" key="1">
    <source>
        <dbReference type="EMBL" id="KAK0153938.1"/>
    </source>
</evidence>